<sequence length="130" mass="15022">MAQLLKHQDVLAALLDRISENQRSAASLMQNDEQPEKDSERKKEVDRVDEVIRAQATRNTHKRKLDDVNIDSNNDPNKENIAPCRVPKQLSLPGAPIKRIRREKTGTEWQSVFDILKYDEEIYGKRDEGL</sequence>
<dbReference type="RefSeq" id="XP_041229711.1">
    <property type="nucleotide sequence ID" value="XM_041366421.1"/>
</dbReference>
<reference evidence="2" key="1">
    <citation type="journal article" date="2020" name="New Phytol.">
        <title>Comparative genomics reveals dynamic genome evolution in host specialist ectomycorrhizal fungi.</title>
        <authorList>
            <person name="Lofgren L.A."/>
            <person name="Nguyen N.H."/>
            <person name="Vilgalys R."/>
            <person name="Ruytinx J."/>
            <person name="Liao H.L."/>
            <person name="Branco S."/>
            <person name="Kuo A."/>
            <person name="LaButti K."/>
            <person name="Lipzen A."/>
            <person name="Andreopoulos W."/>
            <person name="Pangilinan J."/>
            <person name="Riley R."/>
            <person name="Hundley H."/>
            <person name="Na H."/>
            <person name="Barry K."/>
            <person name="Grigoriev I.V."/>
            <person name="Stajich J.E."/>
            <person name="Kennedy P.G."/>
        </authorList>
    </citation>
    <scope>NUCLEOTIDE SEQUENCE</scope>
    <source>
        <strain evidence="2">FC203</strain>
    </source>
</reference>
<dbReference type="GeneID" id="64660719"/>
<dbReference type="Proteomes" id="UP001195769">
    <property type="component" value="Unassembled WGS sequence"/>
</dbReference>
<keyword evidence="3" id="KW-1185">Reference proteome</keyword>
<proteinExistence type="predicted"/>
<gene>
    <name evidence="2" type="ORF">F5891DRAFT_1184313</name>
</gene>
<organism evidence="2 3">
    <name type="scientific">Suillus fuscotomentosus</name>
    <dbReference type="NCBI Taxonomy" id="1912939"/>
    <lineage>
        <taxon>Eukaryota</taxon>
        <taxon>Fungi</taxon>
        <taxon>Dikarya</taxon>
        <taxon>Basidiomycota</taxon>
        <taxon>Agaricomycotina</taxon>
        <taxon>Agaricomycetes</taxon>
        <taxon>Agaricomycetidae</taxon>
        <taxon>Boletales</taxon>
        <taxon>Suillineae</taxon>
        <taxon>Suillaceae</taxon>
        <taxon>Suillus</taxon>
    </lineage>
</organism>
<evidence type="ECO:0000313" key="3">
    <source>
        <dbReference type="Proteomes" id="UP001195769"/>
    </source>
</evidence>
<comment type="caution">
    <text evidence="2">The sequence shown here is derived from an EMBL/GenBank/DDBJ whole genome shotgun (WGS) entry which is preliminary data.</text>
</comment>
<feature type="region of interest" description="Disordered" evidence="1">
    <location>
        <begin position="24"/>
        <end position="82"/>
    </location>
</feature>
<accession>A0AAD4HPT9</accession>
<evidence type="ECO:0000256" key="1">
    <source>
        <dbReference type="SAM" id="MobiDB-lite"/>
    </source>
</evidence>
<evidence type="ECO:0000313" key="2">
    <source>
        <dbReference type="EMBL" id="KAG1904136.1"/>
    </source>
</evidence>
<dbReference type="EMBL" id="JABBWK010000010">
    <property type="protein sequence ID" value="KAG1904136.1"/>
    <property type="molecule type" value="Genomic_DNA"/>
</dbReference>
<protein>
    <submittedName>
        <fullName evidence="2">Uncharacterized protein</fullName>
    </submittedName>
</protein>
<dbReference type="AlphaFoldDB" id="A0AAD4HPT9"/>
<name>A0AAD4HPT9_9AGAM</name>
<feature type="compositionally biased region" description="Basic and acidic residues" evidence="1">
    <location>
        <begin position="34"/>
        <end position="52"/>
    </location>
</feature>